<dbReference type="GO" id="GO:0005634">
    <property type="term" value="C:nucleus"/>
    <property type="evidence" value="ECO:0007669"/>
    <property type="project" value="UniProtKB-SubCell"/>
</dbReference>
<evidence type="ECO:0000313" key="4">
    <source>
        <dbReference type="Proteomes" id="UP000827092"/>
    </source>
</evidence>
<evidence type="ECO:0000259" key="2">
    <source>
        <dbReference type="PROSITE" id="PS51968"/>
    </source>
</evidence>
<keyword evidence="1" id="KW-0539">Nucleus</keyword>
<evidence type="ECO:0000313" key="3">
    <source>
        <dbReference type="EMBL" id="KAG8199849.1"/>
    </source>
</evidence>
<proteinExistence type="predicted"/>
<comment type="subcellular location">
    <subcellularLocation>
        <location evidence="1">Nucleus</location>
    </subcellularLocation>
</comment>
<dbReference type="AlphaFoldDB" id="A0AAV6VT68"/>
<keyword evidence="4" id="KW-1185">Reference proteome</keyword>
<dbReference type="GO" id="GO:0003677">
    <property type="term" value="F:DNA binding"/>
    <property type="evidence" value="ECO:0007669"/>
    <property type="project" value="UniProtKB-KW"/>
</dbReference>
<dbReference type="PROSITE" id="PS51968">
    <property type="entry name" value="GRH_CP2_DB"/>
    <property type="match status" value="1"/>
</dbReference>
<name>A0AAV6VT68_9ARAC</name>
<protein>
    <recommendedName>
        <fullName evidence="2">Grh/CP2 DB domain-containing protein</fullName>
    </recommendedName>
</protein>
<reference evidence="3 4" key="1">
    <citation type="journal article" date="2022" name="Nat. Ecol. Evol.">
        <title>A masculinizing supergene underlies an exaggerated male reproductive morph in a spider.</title>
        <authorList>
            <person name="Hendrickx F."/>
            <person name="De Corte Z."/>
            <person name="Sonet G."/>
            <person name="Van Belleghem S.M."/>
            <person name="Kostlbacher S."/>
            <person name="Vangestel C."/>
        </authorList>
    </citation>
    <scope>NUCLEOTIDE SEQUENCE [LARGE SCALE GENOMIC DNA]</scope>
    <source>
        <strain evidence="3">W744_W776</strain>
    </source>
</reference>
<sequence length="211" mass="23452">MYRKSQVSFLEGMSSTNQWCVPDEVHDVLAVDFDRSLSGLEVDLCTSSNNMSSAVFAVPEMSRKEDMHNSNHGPIEVYPVTLVNRKKNRYSIMAENDCTNSVKRFCFNGKEMEPYDTFEPRRCRPHSLSAPEIRTTSSHIYSGQVINTILSQVVQLPVMPASQTVDQGNQGPPSAFLCILVAPTSIATKINEETLTYLNQAPDTAEDSHGS</sequence>
<evidence type="ECO:0000256" key="1">
    <source>
        <dbReference type="PROSITE-ProRule" id="PRU01313"/>
    </source>
</evidence>
<dbReference type="InterPro" id="IPR007604">
    <property type="entry name" value="CP2"/>
</dbReference>
<dbReference type="Pfam" id="PF04516">
    <property type="entry name" value="CP2"/>
    <property type="match status" value="1"/>
</dbReference>
<accession>A0AAV6VT68</accession>
<comment type="caution">
    <text evidence="3">The sequence shown here is derived from an EMBL/GenBank/DDBJ whole genome shotgun (WGS) entry which is preliminary data.</text>
</comment>
<dbReference type="EMBL" id="JAFNEN010000023">
    <property type="protein sequence ID" value="KAG8199849.1"/>
    <property type="molecule type" value="Genomic_DNA"/>
</dbReference>
<dbReference type="Proteomes" id="UP000827092">
    <property type="component" value="Unassembled WGS sequence"/>
</dbReference>
<feature type="domain" description="Grh/CP2 DB" evidence="2">
    <location>
        <begin position="172"/>
        <end position="211"/>
    </location>
</feature>
<gene>
    <name evidence="3" type="ORF">JTE90_015845</name>
</gene>
<keyword evidence="1" id="KW-0238">DNA-binding</keyword>
<organism evidence="3 4">
    <name type="scientific">Oedothorax gibbosus</name>
    <dbReference type="NCBI Taxonomy" id="931172"/>
    <lineage>
        <taxon>Eukaryota</taxon>
        <taxon>Metazoa</taxon>
        <taxon>Ecdysozoa</taxon>
        <taxon>Arthropoda</taxon>
        <taxon>Chelicerata</taxon>
        <taxon>Arachnida</taxon>
        <taxon>Araneae</taxon>
        <taxon>Araneomorphae</taxon>
        <taxon>Entelegynae</taxon>
        <taxon>Araneoidea</taxon>
        <taxon>Linyphiidae</taxon>
        <taxon>Erigoninae</taxon>
        <taxon>Oedothorax</taxon>
    </lineage>
</organism>